<gene>
    <name evidence="8" type="ORF">G7K_2040-t1</name>
</gene>
<keyword evidence="9" id="KW-1185">Reference proteome</keyword>
<evidence type="ECO:0000256" key="7">
    <source>
        <dbReference type="SAM" id="MobiDB-lite"/>
    </source>
</evidence>
<proteinExistence type="inferred from homology"/>
<reference evidence="8 9" key="1">
    <citation type="journal article" date="2011" name="J. Gen. Appl. Microbiol.">
        <title>Draft genome sequencing of the enigmatic yeast Saitoella complicata.</title>
        <authorList>
            <person name="Nishida H."/>
            <person name="Hamamoto M."/>
            <person name="Sugiyama J."/>
        </authorList>
    </citation>
    <scope>NUCLEOTIDE SEQUENCE [LARGE SCALE GENOMIC DNA]</scope>
    <source>
        <strain evidence="8 9">NRRL Y-17804</strain>
    </source>
</reference>
<evidence type="ECO:0000256" key="3">
    <source>
        <dbReference type="ARBA" id="ARBA00009734"/>
    </source>
</evidence>
<reference evidence="8 9" key="3">
    <citation type="journal article" date="2015" name="Genome Announc.">
        <title>Draft Genome Sequence of the Archiascomycetous Yeast Saitoella complicata.</title>
        <authorList>
            <person name="Yamauchi K."/>
            <person name="Kondo S."/>
            <person name="Hamamoto M."/>
            <person name="Takahashi Y."/>
            <person name="Ogura Y."/>
            <person name="Hayashi T."/>
            <person name="Nishida H."/>
        </authorList>
    </citation>
    <scope>NUCLEOTIDE SEQUENCE [LARGE SCALE GENOMIC DNA]</scope>
    <source>
        <strain evidence="8 9">NRRL Y-17804</strain>
    </source>
</reference>
<feature type="region of interest" description="Disordered" evidence="7">
    <location>
        <begin position="71"/>
        <end position="94"/>
    </location>
</feature>
<accession>A0A0E9NDC3</accession>
<dbReference type="SUPFAM" id="SSF52833">
    <property type="entry name" value="Thioredoxin-like"/>
    <property type="match status" value="1"/>
</dbReference>
<dbReference type="PANTHER" id="PTHR28071:SF1">
    <property type="entry name" value="REDOX PROTEIN FMP46, MITOCHONDRIAL-RELATED"/>
    <property type="match status" value="1"/>
</dbReference>
<dbReference type="PROSITE" id="PS51353">
    <property type="entry name" value="ARSC"/>
    <property type="match status" value="1"/>
</dbReference>
<evidence type="ECO:0000256" key="5">
    <source>
        <dbReference type="ARBA" id="ARBA00023002"/>
    </source>
</evidence>
<evidence type="ECO:0000256" key="1">
    <source>
        <dbReference type="ARBA" id="ARBA00002963"/>
    </source>
</evidence>
<evidence type="ECO:0008006" key="10">
    <source>
        <dbReference type="Google" id="ProtNLM"/>
    </source>
</evidence>
<comment type="similarity">
    <text evidence="3">Belongs to the FMP46 family.</text>
</comment>
<evidence type="ECO:0000313" key="8">
    <source>
        <dbReference type="EMBL" id="GAO47844.1"/>
    </source>
</evidence>
<protein>
    <recommendedName>
        <fullName evidence="10">Thioredoxin-like fold domain-containing protein</fullName>
    </recommendedName>
</protein>
<dbReference type="EMBL" id="BACD03000011">
    <property type="protein sequence ID" value="GAO47844.1"/>
    <property type="molecule type" value="Genomic_DNA"/>
</dbReference>
<evidence type="ECO:0000256" key="2">
    <source>
        <dbReference type="ARBA" id="ARBA00004173"/>
    </source>
</evidence>
<comment type="caution">
    <text evidence="8">The sequence shown here is derived from an EMBL/GenBank/DDBJ whole genome shotgun (WGS) entry which is preliminary data.</text>
</comment>
<keyword evidence="6" id="KW-0496">Mitochondrion</keyword>
<dbReference type="Proteomes" id="UP000033140">
    <property type="component" value="Unassembled WGS sequence"/>
</dbReference>
<name>A0A0E9NDC3_SAICN</name>
<dbReference type="InterPro" id="IPR006660">
    <property type="entry name" value="Arsenate_reductase-like"/>
</dbReference>
<comment type="subcellular location">
    <subcellularLocation>
        <location evidence="2">Mitochondrion</location>
    </subcellularLocation>
</comment>
<feature type="compositionally biased region" description="Basic and acidic residues" evidence="7">
    <location>
        <begin position="79"/>
        <end position="90"/>
    </location>
</feature>
<reference evidence="8 9" key="2">
    <citation type="journal article" date="2014" name="J. Gen. Appl. Microbiol.">
        <title>The early diverging ascomycetous budding yeast Saitoella complicata has three histone deacetylases belonging to the Clr6, Hos2, and Rpd3 lineages.</title>
        <authorList>
            <person name="Nishida H."/>
            <person name="Matsumoto T."/>
            <person name="Kondo S."/>
            <person name="Hamamoto M."/>
            <person name="Yoshikawa H."/>
        </authorList>
    </citation>
    <scope>NUCLEOTIDE SEQUENCE [LARGE SCALE GENOMIC DNA]</scope>
    <source>
        <strain evidence="8 9">NRRL Y-17804</strain>
    </source>
</reference>
<keyword evidence="5" id="KW-0560">Oxidoreductase</keyword>
<dbReference type="AlphaFoldDB" id="A0A0E9NDC3"/>
<dbReference type="InterPro" id="IPR036249">
    <property type="entry name" value="Thioredoxin-like_sf"/>
</dbReference>
<dbReference type="InterPro" id="IPR012882">
    <property type="entry name" value="Fmp46"/>
</dbReference>
<organism evidence="8 9">
    <name type="scientific">Saitoella complicata (strain BCRC 22490 / CBS 7301 / JCM 7358 / NBRC 10748 / NRRL Y-17804)</name>
    <dbReference type="NCBI Taxonomy" id="698492"/>
    <lineage>
        <taxon>Eukaryota</taxon>
        <taxon>Fungi</taxon>
        <taxon>Dikarya</taxon>
        <taxon>Ascomycota</taxon>
        <taxon>Taphrinomycotina</taxon>
        <taxon>Taphrinomycotina incertae sedis</taxon>
        <taxon>Saitoella</taxon>
    </lineage>
</organism>
<comment type="function">
    <text evidence="1">Putative mitochondrial redox protein which could be involved in the reduction of small toxic molecules.</text>
</comment>
<evidence type="ECO:0000256" key="4">
    <source>
        <dbReference type="ARBA" id="ARBA00022946"/>
    </source>
</evidence>
<dbReference type="GO" id="GO:0016491">
    <property type="term" value="F:oxidoreductase activity"/>
    <property type="evidence" value="ECO:0007669"/>
    <property type="project" value="UniProtKB-KW"/>
</dbReference>
<dbReference type="GO" id="GO:0005739">
    <property type="term" value="C:mitochondrion"/>
    <property type="evidence" value="ECO:0007669"/>
    <property type="project" value="UniProtKB-SubCell"/>
</dbReference>
<dbReference type="Pfam" id="PF07955">
    <property type="entry name" value="DUF1687"/>
    <property type="match status" value="1"/>
</dbReference>
<dbReference type="PANTHER" id="PTHR28071">
    <property type="entry name" value="REDOX PROTEIN FMP46, MITOCHONDRIAL-RELATED"/>
    <property type="match status" value="1"/>
</dbReference>
<keyword evidence="4" id="KW-0809">Transit peptide</keyword>
<evidence type="ECO:0000256" key="6">
    <source>
        <dbReference type="ARBA" id="ARBA00023128"/>
    </source>
</evidence>
<evidence type="ECO:0000313" key="9">
    <source>
        <dbReference type="Proteomes" id="UP000033140"/>
    </source>
</evidence>
<sequence length="165" mass="18098">MSACTATKSLLGHLPAAVTLPLRSSWAPPVAKQTDTAKMSMRFHRSVPILSIFYKQSAPTTTPLLALLHRANPSPETNPRFELETNEHPPTHSQLSTILSYLGPNNASQVIEGAKSVSEAIAEFERDPEKFRRPVLVDWDKGRVLAGLGDGEEALKKAQEFVNKV</sequence>